<dbReference type="GO" id="GO:0005886">
    <property type="term" value="C:plasma membrane"/>
    <property type="evidence" value="ECO:0007669"/>
    <property type="project" value="TreeGrafter"/>
</dbReference>
<evidence type="ECO:0000259" key="10">
    <source>
        <dbReference type="Pfam" id="PF01545"/>
    </source>
</evidence>
<dbReference type="Gene3D" id="1.20.1510.10">
    <property type="entry name" value="Cation efflux protein transmembrane domain"/>
    <property type="match status" value="1"/>
</dbReference>
<evidence type="ECO:0000256" key="6">
    <source>
        <dbReference type="ARBA" id="ARBA00022989"/>
    </source>
</evidence>
<keyword evidence="8 9" id="KW-0472">Membrane</keyword>
<dbReference type="InterPro" id="IPR002524">
    <property type="entry name" value="Cation_efflux"/>
</dbReference>
<dbReference type="AlphaFoldDB" id="A0A2J6WFV1"/>
<proteinExistence type="inferred from homology"/>
<keyword evidence="6 9" id="KW-1133">Transmembrane helix</keyword>
<evidence type="ECO:0000256" key="4">
    <source>
        <dbReference type="ARBA" id="ARBA00022692"/>
    </source>
</evidence>
<accession>A0A2J6WFV1</accession>
<evidence type="ECO:0000256" key="1">
    <source>
        <dbReference type="ARBA" id="ARBA00004141"/>
    </source>
</evidence>
<comment type="similarity">
    <text evidence="2">Belongs to the cation diffusion facilitator (CDF) transporter (TC 2.A.4) family. SLC30A subfamily.</text>
</comment>
<dbReference type="Pfam" id="PF01545">
    <property type="entry name" value="Cation_efflux"/>
    <property type="match status" value="1"/>
</dbReference>
<organism evidence="12 13">
    <name type="scientific">Caldisericum exile</name>
    <dbReference type="NCBI Taxonomy" id="693075"/>
    <lineage>
        <taxon>Bacteria</taxon>
        <taxon>Pseudomonadati</taxon>
        <taxon>Caldisericota/Cryosericota group</taxon>
        <taxon>Caldisericota</taxon>
        <taxon>Caldisericia</taxon>
        <taxon>Caldisericales</taxon>
        <taxon>Caldisericaceae</taxon>
        <taxon>Caldisericum</taxon>
    </lineage>
</organism>
<dbReference type="Pfam" id="PF16916">
    <property type="entry name" value="ZT_dimer"/>
    <property type="match status" value="1"/>
</dbReference>
<feature type="transmembrane region" description="Helical" evidence="9">
    <location>
        <begin position="115"/>
        <end position="139"/>
    </location>
</feature>
<dbReference type="Proteomes" id="UP000237040">
    <property type="component" value="Unassembled WGS sequence"/>
</dbReference>
<comment type="caution">
    <text evidence="12">The sequence shown here is derived from an EMBL/GenBank/DDBJ whole genome shotgun (WGS) entry which is preliminary data.</text>
</comment>
<feature type="transmembrane region" description="Helical" evidence="9">
    <location>
        <begin position="151"/>
        <end position="171"/>
    </location>
</feature>
<keyword evidence="3" id="KW-0813">Transport</keyword>
<dbReference type="InterPro" id="IPR058533">
    <property type="entry name" value="Cation_efflux_TM"/>
</dbReference>
<feature type="domain" description="Cation efflux protein cytoplasmic" evidence="11">
    <location>
        <begin position="212"/>
        <end position="288"/>
    </location>
</feature>
<name>A0A2J6WFV1_9BACT</name>
<evidence type="ECO:0000256" key="2">
    <source>
        <dbReference type="ARBA" id="ARBA00008873"/>
    </source>
</evidence>
<evidence type="ECO:0000256" key="7">
    <source>
        <dbReference type="ARBA" id="ARBA00023065"/>
    </source>
</evidence>
<evidence type="ECO:0000256" key="5">
    <source>
        <dbReference type="ARBA" id="ARBA00022906"/>
    </source>
</evidence>
<comment type="subcellular location">
    <subcellularLocation>
        <location evidence="1">Membrane</location>
        <topology evidence="1">Multi-pass membrane protein</topology>
    </subcellularLocation>
</comment>
<dbReference type="PANTHER" id="PTHR11562:SF17">
    <property type="entry name" value="RE54080P-RELATED"/>
    <property type="match status" value="1"/>
</dbReference>
<dbReference type="InterPro" id="IPR050681">
    <property type="entry name" value="CDF/SLC30A"/>
</dbReference>
<evidence type="ECO:0000259" key="11">
    <source>
        <dbReference type="Pfam" id="PF16916"/>
    </source>
</evidence>
<evidence type="ECO:0000313" key="12">
    <source>
        <dbReference type="EMBL" id="PMP68805.1"/>
    </source>
</evidence>
<dbReference type="InterPro" id="IPR036837">
    <property type="entry name" value="Cation_efflux_CTD_sf"/>
</dbReference>
<dbReference type="SUPFAM" id="SSF160240">
    <property type="entry name" value="Cation efflux protein cytoplasmic domain-like"/>
    <property type="match status" value="1"/>
</dbReference>
<feature type="domain" description="Cation efflux protein transmembrane" evidence="10">
    <location>
        <begin position="18"/>
        <end position="208"/>
    </location>
</feature>
<dbReference type="InterPro" id="IPR027470">
    <property type="entry name" value="Cation_efflux_CTD"/>
</dbReference>
<evidence type="ECO:0000256" key="3">
    <source>
        <dbReference type="ARBA" id="ARBA00022448"/>
    </source>
</evidence>
<feature type="transmembrane region" description="Helical" evidence="9">
    <location>
        <begin position="85"/>
        <end position="103"/>
    </location>
</feature>
<keyword evidence="5" id="KW-0864">Zinc transport</keyword>
<dbReference type="GO" id="GO:0005385">
    <property type="term" value="F:zinc ion transmembrane transporter activity"/>
    <property type="evidence" value="ECO:0007669"/>
    <property type="project" value="TreeGrafter"/>
</dbReference>
<feature type="transmembrane region" description="Helical" evidence="9">
    <location>
        <begin position="18"/>
        <end position="38"/>
    </location>
</feature>
<evidence type="ECO:0000256" key="9">
    <source>
        <dbReference type="SAM" id="Phobius"/>
    </source>
</evidence>
<dbReference type="Gene3D" id="3.30.70.1350">
    <property type="entry name" value="Cation efflux protein, cytoplasmic domain"/>
    <property type="match status" value="1"/>
</dbReference>
<dbReference type="InterPro" id="IPR027469">
    <property type="entry name" value="Cation_efflux_TMD_sf"/>
</dbReference>
<dbReference type="EMBL" id="PNIL01000006">
    <property type="protein sequence ID" value="PMP68805.1"/>
    <property type="molecule type" value="Genomic_DNA"/>
</dbReference>
<protein>
    <submittedName>
        <fullName evidence="12">Cation transporter</fullName>
    </submittedName>
</protein>
<reference evidence="12 13" key="1">
    <citation type="submission" date="2018-01" db="EMBL/GenBank/DDBJ databases">
        <title>Metagenomic assembled genomes from two thermal pools in the Uzon Caldera, Kamchatka, Russia.</title>
        <authorList>
            <person name="Wilkins L."/>
            <person name="Ettinger C."/>
        </authorList>
    </citation>
    <scope>NUCLEOTIDE SEQUENCE [LARGE SCALE GENOMIC DNA]</scope>
    <source>
        <strain evidence="12">ZAV-07</strain>
    </source>
</reference>
<dbReference type="NCBIfam" id="TIGR01297">
    <property type="entry name" value="CDF"/>
    <property type="match status" value="1"/>
</dbReference>
<evidence type="ECO:0000256" key="8">
    <source>
        <dbReference type="ARBA" id="ARBA00023136"/>
    </source>
</evidence>
<gene>
    <name evidence="12" type="ORF">C0189_00580</name>
</gene>
<sequence>MEKEHDHNYEIGSASGRVLVSIFMNILITVLEIIFGILSRSLSLISDSMHNLSDTLSGIFTLWTLRLSERKHNERFTFGYRRSQIIAAFVNSSVLLVIAALLIREAILRFLSVEVINVSLMLPVAVVGLIANSISAILLHSHAHSLNVRSTYLHLLSDALSSVAVVLGAVFMWIFKIYWIDPLLTILIAIYTGYKAFEIVKESTLILLEATPSDIDLRDVEKNVLTIPGVVNIHHIHVWRLDDEKTLLEAHVNVLPNTSVDETKNIRLEIEKILKEKFGIDHTNIQFECNEHLEDKLIKEN</sequence>
<keyword evidence="5" id="KW-0862">Zinc</keyword>
<keyword evidence="7" id="KW-0406">Ion transport</keyword>
<evidence type="ECO:0000313" key="13">
    <source>
        <dbReference type="Proteomes" id="UP000237040"/>
    </source>
</evidence>
<keyword evidence="4 9" id="KW-0812">Transmembrane</keyword>
<dbReference type="RefSeq" id="WP_416084920.1">
    <property type="nucleotide sequence ID" value="NZ_JBNARP010000021.1"/>
</dbReference>
<dbReference type="SUPFAM" id="SSF161111">
    <property type="entry name" value="Cation efflux protein transmembrane domain-like"/>
    <property type="match status" value="1"/>
</dbReference>
<dbReference type="PANTHER" id="PTHR11562">
    <property type="entry name" value="CATION EFFLUX PROTEIN/ ZINC TRANSPORTER"/>
    <property type="match status" value="1"/>
</dbReference>